<accession>A0A0F6A6S2</accession>
<evidence type="ECO:0000313" key="3">
    <source>
        <dbReference type="Proteomes" id="UP000033434"/>
    </source>
</evidence>
<dbReference type="EMBL" id="AUXW01000175">
    <property type="protein sequence ID" value="KKE81907.1"/>
    <property type="molecule type" value="Genomic_DNA"/>
</dbReference>
<dbReference type="GO" id="GO:0016747">
    <property type="term" value="F:acyltransferase activity, transferring groups other than amino-acyl groups"/>
    <property type="evidence" value="ECO:0007669"/>
    <property type="project" value="InterPro"/>
</dbReference>
<feature type="domain" description="N-acetyltransferase" evidence="1">
    <location>
        <begin position="8"/>
        <end position="173"/>
    </location>
</feature>
<dbReference type="AlphaFoldDB" id="A0A0F6A6S2"/>
<reference evidence="2 3" key="1">
    <citation type="journal article" date="2015" name="BMC Genomics">
        <title>Genome mining reveals unlocked bioactive potential of marine Gram-negative bacteria.</title>
        <authorList>
            <person name="Machado H."/>
            <person name="Sonnenschein E.C."/>
            <person name="Melchiorsen J."/>
            <person name="Gram L."/>
        </authorList>
    </citation>
    <scope>NUCLEOTIDE SEQUENCE [LARGE SCALE GENOMIC DNA]</scope>
    <source>
        <strain evidence="2 3">S4054</strain>
    </source>
</reference>
<dbReference type="PANTHER" id="PTHR43792:SF1">
    <property type="entry name" value="N-ACETYLTRANSFERASE DOMAIN-CONTAINING PROTEIN"/>
    <property type="match status" value="1"/>
</dbReference>
<dbReference type="RefSeq" id="WP_046357664.1">
    <property type="nucleotide sequence ID" value="NZ_AUXW01000175.1"/>
</dbReference>
<dbReference type="Pfam" id="PF13302">
    <property type="entry name" value="Acetyltransf_3"/>
    <property type="match status" value="1"/>
</dbReference>
<dbReference type="SUPFAM" id="SSF55729">
    <property type="entry name" value="Acyl-CoA N-acyltransferases (Nat)"/>
    <property type="match status" value="1"/>
</dbReference>
<dbReference type="Proteomes" id="UP000033434">
    <property type="component" value="Unassembled WGS sequence"/>
</dbReference>
<dbReference type="InterPro" id="IPR016181">
    <property type="entry name" value="Acyl_CoA_acyltransferase"/>
</dbReference>
<dbReference type="PATRIC" id="fig|1129367.4.peg.4266"/>
<dbReference type="Gene3D" id="3.40.630.30">
    <property type="match status" value="1"/>
</dbReference>
<name>A0A0F6A6S2_9GAMM</name>
<dbReference type="PROSITE" id="PS51186">
    <property type="entry name" value="GNAT"/>
    <property type="match status" value="1"/>
</dbReference>
<proteinExistence type="predicted"/>
<dbReference type="PANTHER" id="PTHR43792">
    <property type="entry name" value="GNAT FAMILY, PUTATIVE (AFU_ORTHOLOGUE AFUA_3G00765)-RELATED-RELATED"/>
    <property type="match status" value="1"/>
</dbReference>
<evidence type="ECO:0000313" key="2">
    <source>
        <dbReference type="EMBL" id="KKE81907.1"/>
    </source>
</evidence>
<evidence type="ECO:0000259" key="1">
    <source>
        <dbReference type="PROSITE" id="PS51186"/>
    </source>
</evidence>
<dbReference type="InterPro" id="IPR051531">
    <property type="entry name" value="N-acetyltransferase"/>
</dbReference>
<organism evidence="2 3">
    <name type="scientific">Pseudoalteromonas luteoviolacea S4054</name>
    <dbReference type="NCBI Taxonomy" id="1129367"/>
    <lineage>
        <taxon>Bacteria</taxon>
        <taxon>Pseudomonadati</taxon>
        <taxon>Pseudomonadota</taxon>
        <taxon>Gammaproteobacteria</taxon>
        <taxon>Alteromonadales</taxon>
        <taxon>Pseudoalteromonadaceae</taxon>
        <taxon>Pseudoalteromonas</taxon>
    </lineage>
</organism>
<protein>
    <recommendedName>
        <fullName evidence="1">N-acetyltransferase domain-containing protein</fullName>
    </recommendedName>
</protein>
<gene>
    <name evidence="2" type="ORF">N479_20960</name>
</gene>
<comment type="caution">
    <text evidence="2">The sequence shown here is derived from an EMBL/GenBank/DDBJ whole genome shotgun (WGS) entry which is preliminary data.</text>
</comment>
<dbReference type="InterPro" id="IPR000182">
    <property type="entry name" value="GNAT_dom"/>
</dbReference>
<sequence length="185" mass="21124">MELITPRLRLRLMDKNDWQLFKTLNQNPNVMAYVADIQEQQALKSIFDERCASWQKQTDVWLTLVIERLDTNECIGLHGFKGFSDKPNIAELGFMLCPTQQGHGFAFEASKAVINYAFTDQGYDTLFATVTAGNNASEKLLNKLGFTVFQVIKQNYQIGEQLFDDLQLILHNPNRYNIKAPPCVS</sequence>